<dbReference type="SUPFAM" id="SSF55136">
    <property type="entry name" value="Probable bacterial effector-binding domain"/>
    <property type="match status" value="1"/>
</dbReference>
<dbReference type="InterPro" id="IPR006917">
    <property type="entry name" value="SOUL_heme-bd"/>
</dbReference>
<accession>A0A4Y2UU16</accession>
<protein>
    <submittedName>
        <fullName evidence="2">Uncharacterized protein</fullName>
    </submittedName>
</protein>
<proteinExistence type="inferred from homology"/>
<dbReference type="InterPro" id="IPR011256">
    <property type="entry name" value="Reg_factor_effector_dom_sf"/>
</dbReference>
<dbReference type="PANTHER" id="PTHR11220:SF72">
    <property type="entry name" value="HEME-BINDING PROTEIN 2-LIKE ISOFORM X2"/>
    <property type="match status" value="1"/>
</dbReference>
<dbReference type="AlphaFoldDB" id="A0A4Y2UU16"/>
<dbReference type="Proteomes" id="UP000499080">
    <property type="component" value="Unassembled WGS sequence"/>
</dbReference>
<dbReference type="Gene3D" id="3.20.80.10">
    <property type="entry name" value="Regulatory factor, effector binding domain"/>
    <property type="match status" value="1"/>
</dbReference>
<evidence type="ECO:0000256" key="1">
    <source>
        <dbReference type="ARBA" id="ARBA00009817"/>
    </source>
</evidence>
<evidence type="ECO:0000313" key="2">
    <source>
        <dbReference type="EMBL" id="GBO16293.1"/>
    </source>
</evidence>
<name>A0A4Y2UU16_ARAVE</name>
<comment type="similarity">
    <text evidence="1">Belongs to the HEBP family.</text>
</comment>
<organism evidence="2 3">
    <name type="scientific">Araneus ventricosus</name>
    <name type="common">Orbweaver spider</name>
    <name type="synonym">Epeira ventricosa</name>
    <dbReference type="NCBI Taxonomy" id="182803"/>
    <lineage>
        <taxon>Eukaryota</taxon>
        <taxon>Metazoa</taxon>
        <taxon>Ecdysozoa</taxon>
        <taxon>Arthropoda</taxon>
        <taxon>Chelicerata</taxon>
        <taxon>Arachnida</taxon>
        <taxon>Araneae</taxon>
        <taxon>Araneomorphae</taxon>
        <taxon>Entelegynae</taxon>
        <taxon>Araneoidea</taxon>
        <taxon>Araneidae</taxon>
        <taxon>Araneus</taxon>
    </lineage>
</organism>
<reference evidence="2 3" key="1">
    <citation type="journal article" date="2019" name="Sci. Rep.">
        <title>Orb-weaving spider Araneus ventricosus genome elucidates the spidroin gene catalogue.</title>
        <authorList>
            <person name="Kono N."/>
            <person name="Nakamura H."/>
            <person name="Ohtoshi R."/>
            <person name="Moran D.A.P."/>
            <person name="Shinohara A."/>
            <person name="Yoshida Y."/>
            <person name="Fujiwara M."/>
            <person name="Mori M."/>
            <person name="Tomita M."/>
            <person name="Arakawa K."/>
        </authorList>
    </citation>
    <scope>NUCLEOTIDE SEQUENCE [LARGE SCALE GENOMIC DNA]</scope>
</reference>
<sequence>MELRGKKVQYCPTAKRKTLNRVAIASCYCGCIRRGVECIEYQVVSRHLGYEERQYPATTWVSTTTEGPSLTEANREMYKKLFGYIQGHNPSSFLSSRDATGHSEVQTLGSLNNIYQHRKAKHSSQHFQGQCSLDHYRLCCRNGNSYRNYSDLARSRPVCLNDGRCNSSRAEAGVLAAITGHGPALPVGGTHYHWQMESPSHYCTQQGSEIPLTYQAATHPHDHPQ</sequence>
<comment type="caution">
    <text evidence="2">The sequence shown here is derived from an EMBL/GenBank/DDBJ whole genome shotgun (WGS) entry which is preliminary data.</text>
</comment>
<dbReference type="EMBL" id="BGPR01040204">
    <property type="protein sequence ID" value="GBO16293.1"/>
    <property type="molecule type" value="Genomic_DNA"/>
</dbReference>
<dbReference type="PANTHER" id="PTHR11220">
    <property type="entry name" value="HEME-BINDING PROTEIN-RELATED"/>
    <property type="match status" value="1"/>
</dbReference>
<dbReference type="GO" id="GO:0020037">
    <property type="term" value="F:heme binding"/>
    <property type="evidence" value="ECO:0007669"/>
    <property type="project" value="TreeGrafter"/>
</dbReference>
<gene>
    <name evidence="2" type="ORF">AVEN_15801_1</name>
</gene>
<keyword evidence="3" id="KW-1185">Reference proteome</keyword>
<evidence type="ECO:0000313" key="3">
    <source>
        <dbReference type="Proteomes" id="UP000499080"/>
    </source>
</evidence>
<dbReference type="OrthoDB" id="6424451at2759"/>
<dbReference type="Pfam" id="PF04832">
    <property type="entry name" value="SOUL"/>
    <property type="match status" value="1"/>
</dbReference>